<keyword evidence="5" id="KW-0539">Nucleus</keyword>
<dbReference type="GO" id="GO:0006351">
    <property type="term" value="P:DNA-templated transcription"/>
    <property type="evidence" value="ECO:0007669"/>
    <property type="project" value="InterPro"/>
</dbReference>
<dbReference type="PROSITE" id="PS00446">
    <property type="entry name" value="RNA_POL_D_30KD"/>
    <property type="match status" value="1"/>
</dbReference>
<evidence type="ECO:0000259" key="8">
    <source>
        <dbReference type="SMART" id="SM00662"/>
    </source>
</evidence>
<evidence type="ECO:0000256" key="5">
    <source>
        <dbReference type="ARBA" id="ARBA00023242"/>
    </source>
</evidence>
<reference evidence="9" key="1">
    <citation type="submission" date="2020-11" db="EMBL/GenBank/DDBJ databases">
        <authorList>
            <consortium name="DOE Joint Genome Institute"/>
            <person name="Ahrendt S."/>
            <person name="Riley R."/>
            <person name="Andreopoulos W."/>
            <person name="Labutti K."/>
            <person name="Pangilinan J."/>
            <person name="Ruiz-Duenas F.J."/>
            <person name="Barrasa J.M."/>
            <person name="Sanchez-Garcia M."/>
            <person name="Camarero S."/>
            <person name="Miyauchi S."/>
            <person name="Serrano A."/>
            <person name="Linde D."/>
            <person name="Babiker R."/>
            <person name="Drula E."/>
            <person name="Ayuso-Fernandez I."/>
            <person name="Pacheco R."/>
            <person name="Padilla G."/>
            <person name="Ferreira P."/>
            <person name="Barriuso J."/>
            <person name="Kellner H."/>
            <person name="Castanera R."/>
            <person name="Alfaro M."/>
            <person name="Ramirez L."/>
            <person name="Pisabarro A.G."/>
            <person name="Kuo A."/>
            <person name="Tritt A."/>
            <person name="Lipzen A."/>
            <person name="He G."/>
            <person name="Yan M."/>
            <person name="Ng V."/>
            <person name="Cullen D."/>
            <person name="Martin F."/>
            <person name="Rosso M.-N."/>
            <person name="Henrissat B."/>
            <person name="Hibbett D."/>
            <person name="Martinez A.T."/>
            <person name="Grigoriev I.V."/>
        </authorList>
    </citation>
    <scope>NUCLEOTIDE SEQUENCE</scope>
    <source>
        <strain evidence="9">CBS 506.95</strain>
    </source>
</reference>
<dbReference type="AlphaFoldDB" id="A0A9P6JLH5"/>
<protein>
    <recommendedName>
        <fullName evidence="2">DNA-directed RNA polymerases I and III subunit RPAC1</fullName>
    </recommendedName>
</protein>
<dbReference type="Gene3D" id="2.170.120.12">
    <property type="entry name" value="DNA-directed RNA polymerase, insert domain"/>
    <property type="match status" value="1"/>
</dbReference>
<dbReference type="InterPro" id="IPR011262">
    <property type="entry name" value="DNA-dir_RNA_pol_insert"/>
</dbReference>
<dbReference type="CDD" id="cd07032">
    <property type="entry name" value="RNAP_I_II_AC40"/>
    <property type="match status" value="1"/>
</dbReference>
<dbReference type="GO" id="GO:0005666">
    <property type="term" value="C:RNA polymerase III complex"/>
    <property type="evidence" value="ECO:0007669"/>
    <property type="project" value="TreeGrafter"/>
</dbReference>
<proteinExistence type="inferred from homology"/>
<dbReference type="InterPro" id="IPR022842">
    <property type="entry name" value="RNAP_Rpo3/Rpb3/RPAC1"/>
</dbReference>
<dbReference type="Proteomes" id="UP000807306">
    <property type="component" value="Unassembled WGS sequence"/>
</dbReference>
<accession>A0A9P6JLH5</accession>
<dbReference type="Gene3D" id="3.30.1360.10">
    <property type="entry name" value="RNA polymerase, RBP11-like subunit"/>
    <property type="match status" value="1"/>
</dbReference>
<dbReference type="PANTHER" id="PTHR11800:SF13">
    <property type="entry name" value="DNA-DIRECTED RNA POLYMERASES I AND III SUBUNIT RPAC1"/>
    <property type="match status" value="1"/>
</dbReference>
<feature type="region of interest" description="Disordered" evidence="7">
    <location>
        <begin position="148"/>
        <end position="167"/>
    </location>
</feature>
<evidence type="ECO:0000256" key="7">
    <source>
        <dbReference type="SAM" id="MobiDB-lite"/>
    </source>
</evidence>
<evidence type="ECO:0000313" key="9">
    <source>
        <dbReference type="EMBL" id="KAF9524735.1"/>
    </source>
</evidence>
<dbReference type="InterPro" id="IPR011263">
    <property type="entry name" value="DNA-dir_RNA_pol_RpoA/D/Rpb3"/>
</dbReference>
<dbReference type="InterPro" id="IPR036643">
    <property type="entry name" value="RNApol_insert_sf"/>
</dbReference>
<evidence type="ECO:0000256" key="2">
    <source>
        <dbReference type="ARBA" id="ARBA00022083"/>
    </source>
</evidence>
<dbReference type="SUPFAM" id="SSF55257">
    <property type="entry name" value="RBP11-like subunits of RNA polymerase"/>
    <property type="match status" value="1"/>
</dbReference>
<dbReference type="InterPro" id="IPR033901">
    <property type="entry name" value="RNAPI/III_AC40"/>
</dbReference>
<evidence type="ECO:0000256" key="1">
    <source>
        <dbReference type="ARBA" id="ARBA00004123"/>
    </source>
</evidence>
<feature type="domain" description="DNA-directed RNA polymerase RpoA/D/Rpb3-type" evidence="8">
    <location>
        <begin position="58"/>
        <end position="350"/>
    </location>
</feature>
<dbReference type="SMART" id="SM00662">
    <property type="entry name" value="RPOLD"/>
    <property type="match status" value="1"/>
</dbReference>
<dbReference type="HAMAP" id="MF_00320">
    <property type="entry name" value="RNApol_arch_Rpo3"/>
    <property type="match status" value="1"/>
</dbReference>
<evidence type="ECO:0000256" key="3">
    <source>
        <dbReference type="ARBA" id="ARBA00022478"/>
    </source>
</evidence>
<evidence type="ECO:0000313" key="10">
    <source>
        <dbReference type="Proteomes" id="UP000807306"/>
    </source>
</evidence>
<organism evidence="9 10">
    <name type="scientific">Crepidotus variabilis</name>
    <dbReference type="NCBI Taxonomy" id="179855"/>
    <lineage>
        <taxon>Eukaryota</taxon>
        <taxon>Fungi</taxon>
        <taxon>Dikarya</taxon>
        <taxon>Basidiomycota</taxon>
        <taxon>Agaricomycotina</taxon>
        <taxon>Agaricomycetes</taxon>
        <taxon>Agaricomycetidae</taxon>
        <taxon>Agaricales</taxon>
        <taxon>Agaricineae</taxon>
        <taxon>Crepidotaceae</taxon>
        <taxon>Crepidotus</taxon>
    </lineage>
</organism>
<dbReference type="SUPFAM" id="SSF56553">
    <property type="entry name" value="Insert subdomain of RNA polymerase alpha subunit"/>
    <property type="match status" value="1"/>
</dbReference>
<dbReference type="GO" id="GO:0003677">
    <property type="term" value="F:DNA binding"/>
    <property type="evidence" value="ECO:0007669"/>
    <property type="project" value="InterPro"/>
</dbReference>
<comment type="subcellular location">
    <subcellularLocation>
        <location evidence="1">Nucleus</location>
    </subcellularLocation>
</comment>
<sequence length="373" mass="41656">MPAETFDQRRLVGVHAERVTDVSSTDYPGHYPDEDHSWNLRNFIKNLTVEVQRLSQHSVEFDIVGVDASIANAFRRIMIAEVPTVAIEHVFVWNNNTVIVDEVLAHRIGLIPLNVDPALMEMRGPDDQPTDRNTLVFKIKLECERVPKAKGSKASAPSDGPSSDILGPDPSKLYINHTLLSSHLEWTPAGLQSEVFASNPPAPTNPNIVLAKLRPGQCVEMELHAVKGVGKDHAKFSPVATASYRLLPNIKILKPIPPESAEEFQKCFSPGVIKVNKETKEVSVDEWGVRKDSVSREVLRHPEFEGMVELGRVRDWFLFNVESEGPYAPERLLPEAVKVMREKLAIIKKAAEDMKEKYTTTTTGDEDVVMNNS</sequence>
<dbReference type="GO" id="GO:0055029">
    <property type="term" value="C:nuclear DNA-directed RNA polymerase complex"/>
    <property type="evidence" value="ECO:0007669"/>
    <property type="project" value="UniProtKB-ARBA"/>
</dbReference>
<dbReference type="EMBL" id="MU157894">
    <property type="protein sequence ID" value="KAF9524735.1"/>
    <property type="molecule type" value="Genomic_DNA"/>
</dbReference>
<dbReference type="GO" id="GO:0003899">
    <property type="term" value="F:DNA-directed RNA polymerase activity"/>
    <property type="evidence" value="ECO:0007669"/>
    <property type="project" value="InterPro"/>
</dbReference>
<dbReference type="GO" id="GO:0046983">
    <property type="term" value="F:protein dimerization activity"/>
    <property type="evidence" value="ECO:0007669"/>
    <property type="project" value="InterPro"/>
</dbReference>
<dbReference type="Pfam" id="PF01000">
    <property type="entry name" value="RNA_pol_A_bac"/>
    <property type="match status" value="1"/>
</dbReference>
<dbReference type="InterPro" id="IPR050518">
    <property type="entry name" value="Rpo3/RPB3_RNA_Pol_subunit"/>
</dbReference>
<comment type="caution">
    <text evidence="9">The sequence shown here is derived from an EMBL/GenBank/DDBJ whole genome shotgun (WGS) entry which is preliminary data.</text>
</comment>
<comment type="similarity">
    <text evidence="6">Belongs to the archaeal Rpo3/eukaryotic RPB3 RNA polymerase subunit family.</text>
</comment>
<dbReference type="GO" id="GO:0005736">
    <property type="term" value="C:RNA polymerase I complex"/>
    <property type="evidence" value="ECO:0007669"/>
    <property type="project" value="TreeGrafter"/>
</dbReference>
<dbReference type="Pfam" id="PF01193">
    <property type="entry name" value="RNA_pol_L"/>
    <property type="match status" value="1"/>
</dbReference>
<keyword evidence="3 9" id="KW-0240">DNA-directed RNA polymerase</keyword>
<keyword evidence="10" id="KW-1185">Reference proteome</keyword>
<dbReference type="PANTHER" id="PTHR11800">
    <property type="entry name" value="DNA-DIRECTED RNA POLYMERASE"/>
    <property type="match status" value="1"/>
</dbReference>
<dbReference type="InterPro" id="IPR036603">
    <property type="entry name" value="RBP11-like"/>
</dbReference>
<evidence type="ECO:0000256" key="4">
    <source>
        <dbReference type="ARBA" id="ARBA00023163"/>
    </source>
</evidence>
<dbReference type="OrthoDB" id="270173at2759"/>
<keyword evidence="4" id="KW-0804">Transcription</keyword>
<dbReference type="InterPro" id="IPR001514">
    <property type="entry name" value="DNA-dir_RNA_pol_30-40kDasu_CS"/>
</dbReference>
<gene>
    <name evidence="9" type="ORF">CPB83DRAFT_860797</name>
</gene>
<evidence type="ECO:0000256" key="6">
    <source>
        <dbReference type="ARBA" id="ARBA00025804"/>
    </source>
</evidence>
<name>A0A9P6JLH5_9AGAR</name>